<dbReference type="Pfam" id="PF00348">
    <property type="entry name" value="polyprenyl_synt"/>
    <property type="match status" value="1"/>
</dbReference>
<evidence type="ECO:0000256" key="1">
    <source>
        <dbReference type="ARBA" id="ARBA00001946"/>
    </source>
</evidence>
<dbReference type="PANTHER" id="PTHR12001">
    <property type="entry name" value="GERANYLGERANYL PYROPHOSPHATE SYNTHASE"/>
    <property type="match status" value="1"/>
</dbReference>
<evidence type="ECO:0000256" key="11">
    <source>
        <dbReference type="ARBA" id="ARBA00083124"/>
    </source>
</evidence>
<dbReference type="PROSITE" id="PS00723">
    <property type="entry name" value="POLYPRENYL_SYNTHASE_1"/>
    <property type="match status" value="1"/>
</dbReference>
<dbReference type="OrthoDB" id="9805316at2"/>
<evidence type="ECO:0000256" key="7">
    <source>
        <dbReference type="ARBA" id="ARBA00055029"/>
    </source>
</evidence>
<comment type="function">
    <text evidence="7">Supplies octaprenyl diphosphate, the precursor for the side chain of the isoprenoid quinones ubiquinone and menaquinone.</text>
</comment>
<name>A0A5C8Z4P7_9GAMM</name>
<dbReference type="GO" id="GO:0106350">
    <property type="term" value="F:all-trans-octaprenyl-diphosphate synthase activity"/>
    <property type="evidence" value="ECO:0007669"/>
    <property type="project" value="UniProtKB-EC"/>
</dbReference>
<keyword evidence="14" id="KW-1185">Reference proteome</keyword>
<organism evidence="13 14">
    <name type="scientific">Reinekea thalattae</name>
    <dbReference type="NCBI Taxonomy" id="2593301"/>
    <lineage>
        <taxon>Bacteria</taxon>
        <taxon>Pseudomonadati</taxon>
        <taxon>Pseudomonadota</taxon>
        <taxon>Gammaproteobacteria</taxon>
        <taxon>Oceanospirillales</taxon>
        <taxon>Saccharospirillaceae</taxon>
        <taxon>Reinekea</taxon>
    </lineage>
</organism>
<evidence type="ECO:0000256" key="8">
    <source>
        <dbReference type="ARBA" id="ARBA00066511"/>
    </source>
</evidence>
<dbReference type="SUPFAM" id="SSF48576">
    <property type="entry name" value="Terpenoid synthases"/>
    <property type="match status" value="1"/>
</dbReference>
<protein>
    <recommendedName>
        <fullName evidence="9">Octaprenyl diphosphate synthase</fullName>
        <ecNumber evidence="8">2.5.1.90</ecNumber>
    </recommendedName>
    <alternativeName>
        <fullName evidence="11">All-trans-octaprenyl-diphosphate synthase</fullName>
    </alternativeName>
    <alternativeName>
        <fullName evidence="10">Octaprenyl pyrophosphate synthase</fullName>
    </alternativeName>
</protein>
<dbReference type="EMBL" id="VKAD01000002">
    <property type="protein sequence ID" value="TXR52151.1"/>
    <property type="molecule type" value="Genomic_DNA"/>
</dbReference>
<dbReference type="PROSITE" id="PS00444">
    <property type="entry name" value="POLYPRENYL_SYNTHASE_2"/>
    <property type="match status" value="1"/>
</dbReference>
<proteinExistence type="inferred from homology"/>
<dbReference type="PANTHER" id="PTHR12001:SF69">
    <property type="entry name" value="ALL TRANS-POLYPRENYL-DIPHOSPHATE SYNTHASE PDSS1"/>
    <property type="match status" value="1"/>
</dbReference>
<dbReference type="SFLD" id="SFLDS00005">
    <property type="entry name" value="Isoprenoid_Synthase_Type_I"/>
    <property type="match status" value="1"/>
</dbReference>
<comment type="caution">
    <text evidence="13">The sequence shown here is derived from an EMBL/GenBank/DDBJ whole genome shotgun (WGS) entry which is preliminary data.</text>
</comment>
<dbReference type="RefSeq" id="WP_147714747.1">
    <property type="nucleotide sequence ID" value="NZ_VKAD01000002.1"/>
</dbReference>
<keyword evidence="4" id="KW-0479">Metal-binding</keyword>
<comment type="cofactor">
    <cofactor evidence="1">
        <name>Mg(2+)</name>
        <dbReference type="ChEBI" id="CHEBI:18420"/>
    </cofactor>
</comment>
<evidence type="ECO:0000256" key="12">
    <source>
        <dbReference type="RuleBase" id="RU004466"/>
    </source>
</evidence>
<dbReference type="Gene3D" id="1.10.600.10">
    <property type="entry name" value="Farnesyl Diphosphate Synthase"/>
    <property type="match status" value="1"/>
</dbReference>
<gene>
    <name evidence="13" type="ORF">FME95_12120</name>
</gene>
<comment type="catalytic activity">
    <reaction evidence="6">
        <text>5 isopentenyl diphosphate + (2E,6E)-farnesyl diphosphate = all-trans-octaprenyl diphosphate + 5 diphosphate</text>
        <dbReference type="Rhea" id="RHEA:27798"/>
        <dbReference type="ChEBI" id="CHEBI:33019"/>
        <dbReference type="ChEBI" id="CHEBI:57711"/>
        <dbReference type="ChEBI" id="CHEBI:128769"/>
        <dbReference type="ChEBI" id="CHEBI:175763"/>
        <dbReference type="EC" id="2.5.1.90"/>
    </reaction>
</comment>
<evidence type="ECO:0000256" key="9">
    <source>
        <dbReference type="ARBA" id="ARBA00072473"/>
    </source>
</evidence>
<evidence type="ECO:0000256" key="5">
    <source>
        <dbReference type="ARBA" id="ARBA00022842"/>
    </source>
</evidence>
<accession>A0A5C8Z4P7</accession>
<dbReference type="AlphaFoldDB" id="A0A5C8Z4P7"/>
<dbReference type="InterPro" id="IPR033749">
    <property type="entry name" value="Polyprenyl_synt_CS"/>
</dbReference>
<evidence type="ECO:0000313" key="13">
    <source>
        <dbReference type="EMBL" id="TXR52151.1"/>
    </source>
</evidence>
<dbReference type="InterPro" id="IPR008949">
    <property type="entry name" value="Isoprenoid_synthase_dom_sf"/>
</dbReference>
<dbReference type="InterPro" id="IPR000092">
    <property type="entry name" value="Polyprenyl_synt"/>
</dbReference>
<evidence type="ECO:0000256" key="3">
    <source>
        <dbReference type="ARBA" id="ARBA00022679"/>
    </source>
</evidence>
<evidence type="ECO:0000256" key="6">
    <source>
        <dbReference type="ARBA" id="ARBA00051506"/>
    </source>
</evidence>
<keyword evidence="5" id="KW-0460">Magnesium</keyword>
<sequence>MNSNAISQLIQPDFDTLNTIIHEQLASHVPMVEKIADYIISSGGKRMRPMLVILAAGMNGNISRAHCELATVIEFLHTATLLHDDVVDTSDMRRGRPTANAQWGNAPSVLVGDFLYARSFELLVKIAHLEIMNSLASTTRKIAEGEVLQLMNVKNPNISEAQYMDVITGKTAILFQASTQTSALLSGCNEQQANALADYGLHLGLAFQLIDDVLDYSGDAEKLGKNIGDDLAEGKPTLPLIHAMSHGSEADAQLIRSAIRQGSLEQLAAIQKIIQANGSIDYAEAKAQQHAQLAKQALADFADSDYKTALLSLADIAVNRQS</sequence>
<dbReference type="CDD" id="cd00685">
    <property type="entry name" value="Trans_IPPS_HT"/>
    <property type="match status" value="1"/>
</dbReference>
<dbReference type="EC" id="2.5.1.90" evidence="8"/>
<dbReference type="GO" id="GO:0008299">
    <property type="term" value="P:isoprenoid biosynthetic process"/>
    <property type="evidence" value="ECO:0007669"/>
    <property type="project" value="InterPro"/>
</dbReference>
<evidence type="ECO:0000313" key="14">
    <source>
        <dbReference type="Proteomes" id="UP000321764"/>
    </source>
</evidence>
<evidence type="ECO:0000256" key="10">
    <source>
        <dbReference type="ARBA" id="ARBA00079637"/>
    </source>
</evidence>
<evidence type="ECO:0000256" key="4">
    <source>
        <dbReference type="ARBA" id="ARBA00022723"/>
    </source>
</evidence>
<evidence type="ECO:0000256" key="2">
    <source>
        <dbReference type="ARBA" id="ARBA00006706"/>
    </source>
</evidence>
<comment type="similarity">
    <text evidence="2 12">Belongs to the FPP/GGPP synthase family.</text>
</comment>
<reference evidence="13 14" key="1">
    <citation type="submission" date="2019-07" db="EMBL/GenBank/DDBJ databases">
        <title>Reinekea sp. strain SSH23 genome sequencing and assembly.</title>
        <authorList>
            <person name="Kim I."/>
        </authorList>
    </citation>
    <scope>NUCLEOTIDE SEQUENCE [LARGE SCALE GENOMIC DNA]</scope>
    <source>
        <strain evidence="13 14">SSH23</strain>
    </source>
</reference>
<dbReference type="GO" id="GO:0046872">
    <property type="term" value="F:metal ion binding"/>
    <property type="evidence" value="ECO:0007669"/>
    <property type="project" value="UniProtKB-KW"/>
</dbReference>
<dbReference type="FunFam" id="1.10.600.10:FF:000002">
    <property type="entry name" value="Octaprenyl diphosphate synthase"/>
    <property type="match status" value="1"/>
</dbReference>
<dbReference type="Proteomes" id="UP000321764">
    <property type="component" value="Unassembled WGS sequence"/>
</dbReference>
<keyword evidence="3 12" id="KW-0808">Transferase</keyword>